<feature type="region of interest" description="Disordered" evidence="1">
    <location>
        <begin position="356"/>
        <end position="399"/>
    </location>
</feature>
<feature type="compositionally biased region" description="Low complexity" evidence="1">
    <location>
        <begin position="213"/>
        <end position="223"/>
    </location>
</feature>
<gene>
    <name evidence="2" type="ORF">TWF481_009273</name>
</gene>
<feature type="region of interest" description="Disordered" evidence="1">
    <location>
        <begin position="213"/>
        <end position="244"/>
    </location>
</feature>
<evidence type="ECO:0000313" key="2">
    <source>
        <dbReference type="EMBL" id="KAK6501435.1"/>
    </source>
</evidence>
<evidence type="ECO:0000313" key="3">
    <source>
        <dbReference type="Proteomes" id="UP001370758"/>
    </source>
</evidence>
<reference evidence="2 3" key="1">
    <citation type="submission" date="2023-08" db="EMBL/GenBank/DDBJ databases">
        <authorList>
            <person name="Palmer J.M."/>
        </authorList>
    </citation>
    <scope>NUCLEOTIDE SEQUENCE [LARGE SCALE GENOMIC DNA]</scope>
    <source>
        <strain evidence="2 3">TWF481</strain>
    </source>
</reference>
<protein>
    <submittedName>
        <fullName evidence="2">Uncharacterized protein</fullName>
    </submittedName>
</protein>
<organism evidence="2 3">
    <name type="scientific">Arthrobotrys musiformis</name>
    <dbReference type="NCBI Taxonomy" id="47236"/>
    <lineage>
        <taxon>Eukaryota</taxon>
        <taxon>Fungi</taxon>
        <taxon>Dikarya</taxon>
        <taxon>Ascomycota</taxon>
        <taxon>Pezizomycotina</taxon>
        <taxon>Orbiliomycetes</taxon>
        <taxon>Orbiliales</taxon>
        <taxon>Orbiliaceae</taxon>
        <taxon>Arthrobotrys</taxon>
    </lineage>
</organism>
<feature type="region of interest" description="Disordered" evidence="1">
    <location>
        <begin position="298"/>
        <end position="337"/>
    </location>
</feature>
<proteinExistence type="predicted"/>
<dbReference type="Proteomes" id="UP001370758">
    <property type="component" value="Unassembled WGS sequence"/>
</dbReference>
<comment type="caution">
    <text evidence="2">The sequence shown here is derived from an EMBL/GenBank/DDBJ whole genome shotgun (WGS) entry which is preliminary data.</text>
</comment>
<evidence type="ECO:0000256" key="1">
    <source>
        <dbReference type="SAM" id="MobiDB-lite"/>
    </source>
</evidence>
<dbReference type="AlphaFoldDB" id="A0AAV9W399"/>
<accession>A0AAV9W399</accession>
<keyword evidence="3" id="KW-1185">Reference proteome</keyword>
<name>A0AAV9W399_9PEZI</name>
<sequence length="399" mass="44394">MCWLSVQCSCKHNIAIPNPTKACIRPRNPRGCWIIRRGEPLGHACPGCEEYHAPGSEQPSWKDVKRCHDDPIVEWSEINHYDIISMDRARHKNCDSDRLDFMKRLRWKAMISRGLIAGWTLTDRGVMVNSGPDESDDEAREEYREDELMEAIDDDEIQRLLEDPQSNDDGNDIDEKALFGYKLERTSSRSQLAGGSDINGGFNDIEMLFRVSGASDGSSSSSDDSTEAVVGSDESGVMDTCDDQDKYGRIEPLVKLDEMFDQVEAAKPFDPLSAYFQGEQPFWAPGISEYSVGGDPVKQPLFQSTPTSTELDDEQPNAVADPASTNGTARGGSPGHRARIDRALGRMRRMQAAYFEAVNAVGPPQRPSTPTPMDDDEEDPYGRVSSQDIDDTILNLNFN</sequence>
<dbReference type="EMBL" id="JAVHJL010000006">
    <property type="protein sequence ID" value="KAK6501435.1"/>
    <property type="molecule type" value="Genomic_DNA"/>
</dbReference>